<keyword evidence="5" id="KW-1185">Reference proteome</keyword>
<evidence type="ECO:0000256" key="1">
    <source>
        <dbReference type="ARBA" id="ARBA00006754"/>
    </source>
</evidence>
<name>A0ABS6B602_9NOCA</name>
<proteinExistence type="inferred from homology"/>
<comment type="similarity">
    <text evidence="1">Belongs to the CdaR family.</text>
</comment>
<dbReference type="InterPro" id="IPR025736">
    <property type="entry name" value="PucR_C-HTH_dom"/>
</dbReference>
<accession>A0ABS6B602</accession>
<feature type="domain" description="CdaR GGDEF-like" evidence="3">
    <location>
        <begin position="12"/>
        <end position="119"/>
    </location>
</feature>
<dbReference type="InterPro" id="IPR042070">
    <property type="entry name" value="PucR_C-HTH_sf"/>
</dbReference>
<dbReference type="PANTHER" id="PTHR33744:SF1">
    <property type="entry name" value="DNA-BINDING TRANSCRIPTIONAL ACTIVATOR ADER"/>
    <property type="match status" value="1"/>
</dbReference>
<dbReference type="Gene3D" id="1.10.10.2840">
    <property type="entry name" value="PucR C-terminal helix-turn-helix domain"/>
    <property type="match status" value="1"/>
</dbReference>
<dbReference type="EMBL" id="JAHKNI010000012">
    <property type="protein sequence ID" value="MBU3065747.1"/>
    <property type="molecule type" value="Genomic_DNA"/>
</dbReference>
<evidence type="ECO:0000259" key="2">
    <source>
        <dbReference type="Pfam" id="PF13556"/>
    </source>
</evidence>
<dbReference type="PANTHER" id="PTHR33744">
    <property type="entry name" value="CARBOHYDRATE DIACID REGULATOR"/>
    <property type="match status" value="1"/>
</dbReference>
<reference evidence="4 5" key="1">
    <citation type="submission" date="2021-06" db="EMBL/GenBank/DDBJ databases">
        <title>Actinomycetes sequencing.</title>
        <authorList>
            <person name="Shan Q."/>
        </authorList>
    </citation>
    <scope>NUCLEOTIDE SEQUENCE [LARGE SCALE GENOMIC DNA]</scope>
    <source>
        <strain evidence="4 5">NEAU-G5</strain>
    </source>
</reference>
<gene>
    <name evidence="4" type="ORF">KO481_30005</name>
</gene>
<dbReference type="Pfam" id="PF13556">
    <property type="entry name" value="HTH_30"/>
    <property type="match status" value="1"/>
</dbReference>
<dbReference type="InterPro" id="IPR051448">
    <property type="entry name" value="CdaR-like_regulators"/>
</dbReference>
<evidence type="ECO:0000259" key="3">
    <source>
        <dbReference type="Pfam" id="PF17853"/>
    </source>
</evidence>
<evidence type="ECO:0000313" key="5">
    <source>
        <dbReference type="Proteomes" id="UP000733379"/>
    </source>
</evidence>
<feature type="domain" description="PucR C-terminal helix-turn-helix" evidence="2">
    <location>
        <begin position="169"/>
        <end position="226"/>
    </location>
</feature>
<dbReference type="InterPro" id="IPR041522">
    <property type="entry name" value="CdaR_GGDEF"/>
</dbReference>
<sequence>MLEALLTGHPTPEAGPWEAAALLGFPRGAHHVVVVADTPRVAEESLPDVEEKLAAAGIVSAWRLTPAQQLGLVALRDDAVDTVVRVVTSTTGARAGISPLFDNLSETPRALLLAQAALQTIPAREPGVHVFSSSPLAALVVCAPGEGLRLASRVLGPVLALPAEDRAMLIETLWVYLSNLGSAENAAQLLYCHANTVRYRLRRLQDLTGRHLSDPCDAAELMAAMYALRLNNSDPNTDIALSRRVETL</sequence>
<protein>
    <submittedName>
        <fullName evidence="4">Helix-turn-helix domain-containing protein</fullName>
    </submittedName>
</protein>
<dbReference type="Pfam" id="PF17853">
    <property type="entry name" value="GGDEF_2"/>
    <property type="match status" value="1"/>
</dbReference>
<evidence type="ECO:0000313" key="4">
    <source>
        <dbReference type="EMBL" id="MBU3065747.1"/>
    </source>
</evidence>
<organism evidence="4 5">
    <name type="scientific">Nocardia albiluteola</name>
    <dbReference type="NCBI Taxonomy" id="2842303"/>
    <lineage>
        <taxon>Bacteria</taxon>
        <taxon>Bacillati</taxon>
        <taxon>Actinomycetota</taxon>
        <taxon>Actinomycetes</taxon>
        <taxon>Mycobacteriales</taxon>
        <taxon>Nocardiaceae</taxon>
        <taxon>Nocardia</taxon>
    </lineage>
</organism>
<comment type="caution">
    <text evidence="4">The sequence shown here is derived from an EMBL/GenBank/DDBJ whole genome shotgun (WGS) entry which is preliminary data.</text>
</comment>
<dbReference type="Proteomes" id="UP000733379">
    <property type="component" value="Unassembled WGS sequence"/>
</dbReference>